<dbReference type="RefSeq" id="WP_244075999.1">
    <property type="nucleotide sequence ID" value="NZ_AP025581.1"/>
</dbReference>
<accession>A0AA37KKH7</accession>
<feature type="domain" description="Glycosyltransferase 2-like" evidence="4">
    <location>
        <begin position="9"/>
        <end position="128"/>
    </location>
</feature>
<evidence type="ECO:0000259" key="4">
    <source>
        <dbReference type="Pfam" id="PF00535"/>
    </source>
</evidence>
<proteinExistence type="inferred from homology"/>
<sequence length="136" mass="15173">MQKQTPLISVIMPLYNAERFVGESIENVLRQTVGDFELIVIDDASTDASAEIARAYAAKDDRIVLMHNELNSGAARTRNRALDAARGKFITFMDADDLCSPERFAKQLAFFERHPQTDICGSYYTMFGTRGGVMAN</sequence>
<dbReference type="InterPro" id="IPR029044">
    <property type="entry name" value="Nucleotide-diphossugar_trans"/>
</dbReference>
<name>A0AA37KKH7_9BACT</name>
<dbReference type="EMBL" id="BQOL01000001">
    <property type="protein sequence ID" value="GKI17526.1"/>
    <property type="molecule type" value="Genomic_DNA"/>
</dbReference>
<dbReference type="InterPro" id="IPR001173">
    <property type="entry name" value="Glyco_trans_2-like"/>
</dbReference>
<evidence type="ECO:0000256" key="1">
    <source>
        <dbReference type="ARBA" id="ARBA00006739"/>
    </source>
</evidence>
<dbReference type="Gene3D" id="3.90.550.10">
    <property type="entry name" value="Spore Coat Polysaccharide Biosynthesis Protein SpsA, Chain A"/>
    <property type="match status" value="1"/>
</dbReference>
<evidence type="ECO:0000256" key="2">
    <source>
        <dbReference type="ARBA" id="ARBA00022676"/>
    </source>
</evidence>
<dbReference type="SUPFAM" id="SSF53448">
    <property type="entry name" value="Nucleotide-diphospho-sugar transferases"/>
    <property type="match status" value="1"/>
</dbReference>
<protein>
    <recommendedName>
        <fullName evidence="4">Glycosyltransferase 2-like domain-containing protein</fullName>
    </recommendedName>
</protein>
<organism evidence="5 6">
    <name type="scientific">Alistipes finegoldii</name>
    <dbReference type="NCBI Taxonomy" id="214856"/>
    <lineage>
        <taxon>Bacteria</taxon>
        <taxon>Pseudomonadati</taxon>
        <taxon>Bacteroidota</taxon>
        <taxon>Bacteroidia</taxon>
        <taxon>Bacteroidales</taxon>
        <taxon>Rikenellaceae</taxon>
        <taxon>Alistipes</taxon>
    </lineage>
</organism>
<comment type="similarity">
    <text evidence="1">Belongs to the glycosyltransferase 2 family.</text>
</comment>
<comment type="caution">
    <text evidence="5">The sequence shown here is derived from an EMBL/GenBank/DDBJ whole genome shotgun (WGS) entry which is preliminary data.</text>
</comment>
<dbReference type="GO" id="GO:0016757">
    <property type="term" value="F:glycosyltransferase activity"/>
    <property type="evidence" value="ECO:0007669"/>
    <property type="project" value="UniProtKB-KW"/>
</dbReference>
<evidence type="ECO:0000256" key="3">
    <source>
        <dbReference type="ARBA" id="ARBA00022679"/>
    </source>
</evidence>
<reference evidence="5" key="1">
    <citation type="submission" date="2022-01" db="EMBL/GenBank/DDBJ databases">
        <title>Novel bile acid biosynthetic pathways are enriched in the microbiome of centenarians.</title>
        <authorList>
            <person name="Sato Y."/>
            <person name="Atarashi K."/>
            <person name="Plichta R.D."/>
            <person name="Arai Y."/>
            <person name="Sasajima S."/>
            <person name="Kearney M.S."/>
            <person name="Suda W."/>
            <person name="Takeshita K."/>
            <person name="Sasaki T."/>
            <person name="Okamoto S."/>
            <person name="Skelly N.A."/>
            <person name="Okamura Y."/>
            <person name="Vlamakis H."/>
            <person name="Li Y."/>
            <person name="Tanoue T."/>
            <person name="Takei H."/>
            <person name="Nittono H."/>
            <person name="Narushima S."/>
            <person name="Irie J."/>
            <person name="Itoh H."/>
            <person name="Moriya K."/>
            <person name="Sugiura Y."/>
            <person name="Suematsu M."/>
            <person name="Moritoki N."/>
            <person name="Shibata S."/>
            <person name="Littman R.D."/>
            <person name="Fischbach A.M."/>
            <person name="Uwamino Y."/>
            <person name="Inoue T."/>
            <person name="Honda A."/>
            <person name="Hattori M."/>
            <person name="Murai T."/>
            <person name="Xavier J.R."/>
            <person name="Hirose N."/>
            <person name="Honda K."/>
        </authorList>
    </citation>
    <scope>NUCLEOTIDE SEQUENCE</scope>
    <source>
        <strain evidence="5">CE91-St16</strain>
    </source>
</reference>
<keyword evidence="3" id="KW-0808">Transferase</keyword>
<dbReference type="Pfam" id="PF00535">
    <property type="entry name" value="Glycos_transf_2"/>
    <property type="match status" value="1"/>
</dbReference>
<gene>
    <name evidence="5" type="ORF">CE91St16_04340</name>
</gene>
<evidence type="ECO:0000313" key="6">
    <source>
        <dbReference type="Proteomes" id="UP001055105"/>
    </source>
</evidence>
<dbReference type="AlphaFoldDB" id="A0AA37KKH7"/>
<dbReference type="PANTHER" id="PTHR43685">
    <property type="entry name" value="GLYCOSYLTRANSFERASE"/>
    <property type="match status" value="1"/>
</dbReference>
<dbReference type="Proteomes" id="UP001055105">
    <property type="component" value="Unassembled WGS sequence"/>
</dbReference>
<keyword evidence="2" id="KW-0328">Glycosyltransferase</keyword>
<dbReference type="InterPro" id="IPR050834">
    <property type="entry name" value="Glycosyltransf_2"/>
</dbReference>
<evidence type="ECO:0000313" key="5">
    <source>
        <dbReference type="EMBL" id="GKI17526.1"/>
    </source>
</evidence>
<dbReference type="PANTHER" id="PTHR43685:SF5">
    <property type="entry name" value="GLYCOSYLTRANSFERASE EPSE-RELATED"/>
    <property type="match status" value="1"/>
</dbReference>
<dbReference type="CDD" id="cd00761">
    <property type="entry name" value="Glyco_tranf_GTA_type"/>
    <property type="match status" value="1"/>
</dbReference>